<protein>
    <submittedName>
        <fullName evidence="1">Uncharacterized protein</fullName>
    </submittedName>
</protein>
<comment type="caution">
    <text evidence="1">The sequence shown here is derived from an EMBL/GenBank/DDBJ whole genome shotgun (WGS) entry which is preliminary data.</text>
</comment>
<sequence>MHDFVVPDEVAAQASAEELVAYGFPRVLARPHPDGGWLVMALDEGPYPVDTVGHRQIEAVSREAAAIARAHGGRPSGGSRFDVSRIAEHRTWTAPIEVTGTKARPPVPEVTVVPAPPLEPLALTPDFSGPATVKLTGLDDVPWADLKHAHGSADDVPDLLRELAGGTQEWNGVLDELFGDNLLHQGDCYEATAPALPFLTELIVADVVPARQRRDLYLWLMVAGGRRNDNLVGFAEFARDKGEPLQPGAWTEEVFRTVGDQVPVLLHRWDAEPQGIRFLLAVLAAQHPGHGVRAADRIAALAAELDGTQQGAYLRLALELVHGRGGRALALATEIVGWADRLEPEWLEAPGVPDEIKAAHVLAEGALSTIE</sequence>
<proteinExistence type="predicted"/>
<reference evidence="1 2" key="1">
    <citation type="submission" date="2018-01" db="EMBL/GenBank/DDBJ databases">
        <title>Draft genome sequence of Salinispora sp. 13K206.</title>
        <authorList>
            <person name="Sahin N."/>
            <person name="Saygin H."/>
            <person name="Ay H."/>
        </authorList>
    </citation>
    <scope>NUCLEOTIDE SEQUENCE [LARGE SCALE GENOMIC DNA]</scope>
    <source>
        <strain evidence="1 2">13K206</strain>
    </source>
</reference>
<keyword evidence="2" id="KW-1185">Reference proteome</keyword>
<accession>A0A2W2DR47</accession>
<dbReference type="AlphaFoldDB" id="A0A2W2DR47"/>
<dbReference type="Proteomes" id="UP000248749">
    <property type="component" value="Unassembled WGS sequence"/>
</dbReference>
<organism evidence="1 2">
    <name type="scientific">Micromonospora deserti</name>
    <dbReference type="NCBI Taxonomy" id="2070366"/>
    <lineage>
        <taxon>Bacteria</taxon>
        <taxon>Bacillati</taxon>
        <taxon>Actinomycetota</taxon>
        <taxon>Actinomycetes</taxon>
        <taxon>Micromonosporales</taxon>
        <taxon>Micromonosporaceae</taxon>
        <taxon>Micromonospora</taxon>
    </lineage>
</organism>
<evidence type="ECO:0000313" key="2">
    <source>
        <dbReference type="Proteomes" id="UP000248749"/>
    </source>
</evidence>
<name>A0A2W2DR47_9ACTN</name>
<gene>
    <name evidence="1" type="ORF">C1I99_03760</name>
</gene>
<evidence type="ECO:0000313" key="1">
    <source>
        <dbReference type="EMBL" id="PZG02228.1"/>
    </source>
</evidence>
<dbReference type="EMBL" id="POUB01000012">
    <property type="protein sequence ID" value="PZG02228.1"/>
    <property type="molecule type" value="Genomic_DNA"/>
</dbReference>